<sequence>VDIVLIVRKGWRSKIDDSAKVASIFLTKNLFSEDVEWWADVCNEIDIVIHAAWYAEPGKYLLSDKNKDCLKGTISMAKGAVYSGVKKFVGIGTCLEYDHTEGMLSINTPLRPLSPYAASKAAVYLSLSKSLEKQDVA</sequence>
<reference evidence="2" key="1">
    <citation type="submission" date="2018-05" db="EMBL/GenBank/DDBJ databases">
        <authorList>
            <person name="Lanie J.A."/>
            <person name="Ng W.-L."/>
            <person name="Kazmierczak K.M."/>
            <person name="Andrzejewski T.M."/>
            <person name="Davidsen T.M."/>
            <person name="Wayne K.J."/>
            <person name="Tettelin H."/>
            <person name="Glass J.I."/>
            <person name="Rusch D."/>
            <person name="Podicherti R."/>
            <person name="Tsui H.-C.T."/>
            <person name="Winkler M.E."/>
        </authorList>
    </citation>
    <scope>NUCLEOTIDE SEQUENCE</scope>
</reference>
<feature type="domain" description="NAD-dependent epimerase/dehydratase" evidence="1">
    <location>
        <begin position="33"/>
        <end position="127"/>
    </location>
</feature>
<dbReference type="EMBL" id="UINC01140318">
    <property type="protein sequence ID" value="SVD27396.1"/>
    <property type="molecule type" value="Genomic_DNA"/>
</dbReference>
<dbReference type="InterPro" id="IPR001509">
    <property type="entry name" value="Epimerase_deHydtase"/>
</dbReference>
<dbReference type="Pfam" id="PF01370">
    <property type="entry name" value="Epimerase"/>
    <property type="match status" value="1"/>
</dbReference>
<protein>
    <recommendedName>
        <fullName evidence="1">NAD-dependent epimerase/dehydratase domain-containing protein</fullName>
    </recommendedName>
</protein>
<evidence type="ECO:0000259" key="1">
    <source>
        <dbReference type="Pfam" id="PF01370"/>
    </source>
</evidence>
<organism evidence="2">
    <name type="scientific">marine metagenome</name>
    <dbReference type="NCBI Taxonomy" id="408172"/>
    <lineage>
        <taxon>unclassified sequences</taxon>
        <taxon>metagenomes</taxon>
        <taxon>ecological metagenomes</taxon>
    </lineage>
</organism>
<name>A0A382TZB4_9ZZZZ</name>
<feature type="non-terminal residue" evidence="2">
    <location>
        <position position="1"/>
    </location>
</feature>
<dbReference type="InterPro" id="IPR036291">
    <property type="entry name" value="NAD(P)-bd_dom_sf"/>
</dbReference>
<evidence type="ECO:0000313" key="2">
    <source>
        <dbReference type="EMBL" id="SVD27396.1"/>
    </source>
</evidence>
<dbReference type="AlphaFoldDB" id="A0A382TZB4"/>
<proteinExistence type="predicted"/>
<gene>
    <name evidence="2" type="ORF">METZ01_LOCUS380250</name>
</gene>
<feature type="non-terminal residue" evidence="2">
    <location>
        <position position="137"/>
    </location>
</feature>
<accession>A0A382TZB4</accession>
<dbReference type="SUPFAM" id="SSF51735">
    <property type="entry name" value="NAD(P)-binding Rossmann-fold domains"/>
    <property type="match status" value="1"/>
</dbReference>
<dbReference type="Gene3D" id="3.40.50.720">
    <property type="entry name" value="NAD(P)-binding Rossmann-like Domain"/>
    <property type="match status" value="1"/>
</dbReference>